<organism evidence="2 3">
    <name type="scientific">Sandaracinus amylolyticus</name>
    <dbReference type="NCBI Taxonomy" id="927083"/>
    <lineage>
        <taxon>Bacteria</taxon>
        <taxon>Pseudomonadati</taxon>
        <taxon>Myxococcota</taxon>
        <taxon>Polyangia</taxon>
        <taxon>Polyangiales</taxon>
        <taxon>Sandaracinaceae</taxon>
        <taxon>Sandaracinus</taxon>
    </lineage>
</organism>
<feature type="compositionally biased region" description="Pro residues" evidence="1">
    <location>
        <begin position="56"/>
        <end position="66"/>
    </location>
</feature>
<evidence type="ECO:0000256" key="1">
    <source>
        <dbReference type="SAM" id="MobiDB-lite"/>
    </source>
</evidence>
<proteinExistence type="predicted"/>
<gene>
    <name evidence="2" type="ORF">DB32_000143</name>
</gene>
<keyword evidence="3" id="KW-1185">Reference proteome</keyword>
<accession>A0A0F6YFY5</accession>
<dbReference type="KEGG" id="samy:DB32_000143"/>
<sequence length="66" mass="6710">MCTPACEPGWASSNGSCIPLCNPGCGPGTHCAEDRVCRPGAALPPRGGEPTQEWWPAPPQHPGSGA</sequence>
<dbReference type="EMBL" id="CP011125">
    <property type="protein sequence ID" value="AKF02995.1"/>
    <property type="molecule type" value="Genomic_DNA"/>
</dbReference>
<protein>
    <submittedName>
        <fullName evidence="2">Uncharacterized protein</fullName>
    </submittedName>
</protein>
<evidence type="ECO:0000313" key="2">
    <source>
        <dbReference type="EMBL" id="AKF02995.1"/>
    </source>
</evidence>
<reference evidence="2 3" key="1">
    <citation type="submission" date="2015-03" db="EMBL/GenBank/DDBJ databases">
        <title>Genome assembly of Sandaracinus amylolyticus DSM 53668.</title>
        <authorList>
            <person name="Sharma G."/>
            <person name="Subramanian S."/>
        </authorList>
    </citation>
    <scope>NUCLEOTIDE SEQUENCE [LARGE SCALE GENOMIC DNA]</scope>
    <source>
        <strain evidence="2 3">DSM 53668</strain>
    </source>
</reference>
<dbReference type="STRING" id="927083.DB32_000143"/>
<evidence type="ECO:0000313" key="3">
    <source>
        <dbReference type="Proteomes" id="UP000034883"/>
    </source>
</evidence>
<dbReference type="AlphaFoldDB" id="A0A0F6YFY5"/>
<name>A0A0F6YFY5_9BACT</name>
<dbReference type="Proteomes" id="UP000034883">
    <property type="component" value="Chromosome"/>
</dbReference>
<feature type="region of interest" description="Disordered" evidence="1">
    <location>
        <begin position="42"/>
        <end position="66"/>
    </location>
</feature>